<organism evidence="7 8">
    <name type="scientific">Hoylesella loescheii DSM 19665 = JCM 12249 = ATCC 15930</name>
    <dbReference type="NCBI Taxonomy" id="1122985"/>
    <lineage>
        <taxon>Bacteria</taxon>
        <taxon>Pseudomonadati</taxon>
        <taxon>Bacteroidota</taxon>
        <taxon>Bacteroidia</taxon>
        <taxon>Bacteroidales</taxon>
        <taxon>Prevotellaceae</taxon>
        <taxon>Hoylesella</taxon>
    </lineage>
</organism>
<feature type="transmembrane region" description="Helical" evidence="6">
    <location>
        <begin position="180"/>
        <end position="204"/>
    </location>
</feature>
<evidence type="ECO:0000256" key="5">
    <source>
        <dbReference type="ARBA" id="ARBA00023136"/>
    </source>
</evidence>
<feature type="transmembrane region" description="Helical" evidence="6">
    <location>
        <begin position="142"/>
        <end position="160"/>
    </location>
</feature>
<keyword evidence="4 6" id="KW-1133">Transmembrane helix</keyword>
<feature type="transmembrane region" description="Helical" evidence="6">
    <location>
        <begin position="427"/>
        <end position="447"/>
    </location>
</feature>
<dbReference type="Proteomes" id="UP000027442">
    <property type="component" value="Unassembled WGS sequence"/>
</dbReference>
<feature type="transmembrane region" description="Helical" evidence="6">
    <location>
        <begin position="254"/>
        <end position="274"/>
    </location>
</feature>
<dbReference type="Pfam" id="PF00209">
    <property type="entry name" value="SNF"/>
    <property type="match status" value="2"/>
</dbReference>
<feature type="transmembrane region" description="Helical" evidence="6">
    <location>
        <begin position="386"/>
        <end position="407"/>
    </location>
</feature>
<dbReference type="GO" id="GO:0016020">
    <property type="term" value="C:membrane"/>
    <property type="evidence" value="ECO:0007669"/>
    <property type="project" value="UniProtKB-SubCell"/>
</dbReference>
<evidence type="ECO:0000256" key="6">
    <source>
        <dbReference type="SAM" id="Phobius"/>
    </source>
</evidence>
<keyword evidence="8" id="KW-1185">Reference proteome</keyword>
<dbReference type="InterPro" id="IPR037272">
    <property type="entry name" value="SNS_sf"/>
</dbReference>
<comment type="caution">
    <text evidence="7">The sequence shown here is derived from an EMBL/GenBank/DDBJ whole genome shotgun (WGS) entry which is preliminary data.</text>
</comment>
<evidence type="ECO:0000256" key="1">
    <source>
        <dbReference type="ARBA" id="ARBA00004141"/>
    </source>
</evidence>
<feature type="transmembrane region" description="Helical" evidence="6">
    <location>
        <begin position="41"/>
        <end position="65"/>
    </location>
</feature>
<feature type="transmembrane region" description="Helical" evidence="6">
    <location>
        <begin position="12"/>
        <end position="29"/>
    </location>
</feature>
<name>A0A069QDL5_HOYLO</name>
<dbReference type="SUPFAM" id="SSF161070">
    <property type="entry name" value="SNF-like"/>
    <property type="match status" value="1"/>
</dbReference>
<evidence type="ECO:0000256" key="2">
    <source>
        <dbReference type="ARBA" id="ARBA00022448"/>
    </source>
</evidence>
<evidence type="ECO:0000313" key="7">
    <source>
        <dbReference type="EMBL" id="KDR50885.1"/>
    </source>
</evidence>
<dbReference type="PATRIC" id="fig|1122985.7.peg.3173"/>
<dbReference type="PANTHER" id="PTHR42948">
    <property type="entry name" value="TRANSPORTER"/>
    <property type="match status" value="1"/>
</dbReference>
<feature type="transmembrane region" description="Helical" evidence="6">
    <location>
        <begin position="304"/>
        <end position="326"/>
    </location>
</feature>
<dbReference type="RefSeq" id="WP_018966793.1">
    <property type="nucleotide sequence ID" value="NZ_KB899211.1"/>
</dbReference>
<dbReference type="PANTHER" id="PTHR42948:SF1">
    <property type="entry name" value="TRANSPORTER"/>
    <property type="match status" value="1"/>
</dbReference>
<keyword evidence="3 6" id="KW-0812">Transmembrane</keyword>
<accession>A0A069QDL5</accession>
<dbReference type="eggNOG" id="COG0733">
    <property type="taxonomic scope" value="Bacteria"/>
</dbReference>
<dbReference type="InterPro" id="IPR000175">
    <property type="entry name" value="Na/ntran_symport"/>
</dbReference>
<evidence type="ECO:0000256" key="3">
    <source>
        <dbReference type="ARBA" id="ARBA00022692"/>
    </source>
</evidence>
<dbReference type="PRINTS" id="PR00176">
    <property type="entry name" value="NANEUSMPORT"/>
</dbReference>
<dbReference type="EMBL" id="JNGW01000134">
    <property type="protein sequence ID" value="KDR50885.1"/>
    <property type="molecule type" value="Genomic_DNA"/>
</dbReference>
<keyword evidence="2" id="KW-0813">Transport</keyword>
<protein>
    <submittedName>
        <fullName evidence="7">Sodium:neurotransmitter symporter family protein</fullName>
    </submittedName>
</protein>
<dbReference type="PROSITE" id="PS50267">
    <property type="entry name" value="NA_NEUROTRAN_SYMP_3"/>
    <property type="match status" value="1"/>
</dbReference>
<gene>
    <name evidence="7" type="ORF">HMPREF1991_03067</name>
</gene>
<feature type="transmembrane region" description="Helical" evidence="6">
    <location>
        <begin position="86"/>
        <end position="107"/>
    </location>
</feature>
<evidence type="ECO:0000256" key="4">
    <source>
        <dbReference type="ARBA" id="ARBA00022989"/>
    </source>
</evidence>
<dbReference type="AlphaFoldDB" id="A0A069QDL5"/>
<reference evidence="7 8" key="1">
    <citation type="submission" date="2013-08" db="EMBL/GenBank/DDBJ databases">
        <authorList>
            <person name="Weinstock G."/>
            <person name="Sodergren E."/>
            <person name="Wylie T."/>
            <person name="Fulton L."/>
            <person name="Fulton R."/>
            <person name="Fronick C."/>
            <person name="O'Laughlin M."/>
            <person name="Godfrey J."/>
            <person name="Miner T."/>
            <person name="Herter B."/>
            <person name="Appelbaum E."/>
            <person name="Cordes M."/>
            <person name="Lek S."/>
            <person name="Wollam A."/>
            <person name="Pepin K.H."/>
            <person name="Palsikar V.B."/>
            <person name="Mitreva M."/>
            <person name="Wilson R.K."/>
        </authorList>
    </citation>
    <scope>NUCLEOTIDE SEQUENCE [LARGE SCALE GENOMIC DNA]</scope>
    <source>
        <strain evidence="7 8">ATCC 15930</strain>
    </source>
</reference>
<dbReference type="CDD" id="cd10336">
    <property type="entry name" value="SLC6sbd_Tyt1-Like"/>
    <property type="match status" value="1"/>
</dbReference>
<proteinExistence type="predicted"/>
<evidence type="ECO:0000313" key="8">
    <source>
        <dbReference type="Proteomes" id="UP000027442"/>
    </source>
</evidence>
<sequence>MSESRAGFGSKLGLILATAGSAVGLGNVWRFPYMTGEDGGAVFILIYVCCILFLGIPCMVSEFIIGRHGASNTARAYTKVAGKGSAWRWVGFLGVATGFLITGYYAVVAGWCLQYMYASAANQLQGDHAAIANYFSDFSASAFMPVFWTAIILLFTHYVIIHGVRGGIEKASKMFMPTLFVLLLVIVVASCMLPGASKGIAFLFNPDFSKVNSNVFLDALGQSFYSLSIAMGCICTYASYFSRQTNLLKSAVQISIIDSLVAILAGLMIFPAAFSVGVSPDSGPSLIFITLPHVFQQAFSGAPAVGYVLSIMFYALLSLAALTSLISLHEVSTAFFFEELHISRKKAAAIVTAGTLTVGIFCSLSLGSMSGLSIGGHTLFSMFDFVTGQIFLPVGGFLTCIFLGWFVPRKLVKDEFTNWGTLRSTLFGAYLFSVRYICPLCILAIFLHQLGLF</sequence>
<dbReference type="InterPro" id="IPR047218">
    <property type="entry name" value="YocR/YhdH-like"/>
</dbReference>
<dbReference type="NCBIfam" id="NF037979">
    <property type="entry name" value="Na_transp"/>
    <property type="match status" value="1"/>
</dbReference>
<feature type="transmembrane region" description="Helical" evidence="6">
    <location>
        <begin position="347"/>
        <end position="366"/>
    </location>
</feature>
<comment type="subcellular location">
    <subcellularLocation>
        <location evidence="1">Membrane</location>
        <topology evidence="1">Multi-pass membrane protein</topology>
    </subcellularLocation>
</comment>
<feature type="transmembrane region" description="Helical" evidence="6">
    <location>
        <begin position="224"/>
        <end position="242"/>
    </location>
</feature>
<dbReference type="HOGENOM" id="CLU_006855_3_4_10"/>
<keyword evidence="5 6" id="KW-0472">Membrane</keyword>